<comment type="caution">
    <text evidence="1">The sequence shown here is derived from an EMBL/GenBank/DDBJ whole genome shotgun (WGS) entry which is preliminary data.</text>
</comment>
<keyword evidence="2" id="KW-1185">Reference proteome</keyword>
<evidence type="ECO:0000313" key="1">
    <source>
        <dbReference type="EMBL" id="MCJ8746971.1"/>
    </source>
</evidence>
<evidence type="ECO:0000313" key="2">
    <source>
        <dbReference type="Proteomes" id="UP000830395"/>
    </source>
</evidence>
<proteinExistence type="predicted"/>
<name>A0ACC5ZIJ0_9TELE</name>
<sequence>MADKMKPLLSLGLLLLFVGVTRGASFYGDGFVQLKVKDSTPLNTLHIRFRTSSQRGVLFLAAGQTDYLLLELSSGRLQAKLDLGSGERILHSDKGNPLNDLAWHTVDLIHDRFNVNLTVDKHFQTSQRLPGLQRELDVSDGLYIGGTGGLDKVYLPTDLTGFRGCLDEVLFNQHNLLSSLRPYSGLKNVYEVSLGCSPQFFANEEEAISFFSSRAYVSLPPWPAQQEWTLECSVHTSAQEGIIMYNSAREGGFVAMEIHDGLLVAVVGRDGMRTELRSLTFINDKKWHYVKLYFTAKSLQLTIDGETVKSSIKSRSKTLHLKGFLFLGGVDDGTRSEVRKVGLSSVAGKRIKGGSFKGCFRDIKVSGILTGLPNALVTKDISVGCEPEKEPQFSTTLSPTTVSKIFEFVTQLPSIDMSTLANGLVAGHGQNFLQLRNLVVPEGSRASLESKHIKVNLDFKKLGIRQSQIMFRIEEQPVHGQLRFDVDQEQEENTFSMLDLWHGRVMYIHGGSEDPHDYFMFSVFSSSKKVTPIYLKGEKSYRFKVTVTPTNDAPELSLPEGNLFVLLENSRKRLTTDVLKATDVDSSSTDLVYSVLGNLNADAGFLETEDNPGQAVTSFPHSALEAGKINYAHTGVRNSRIALRVSDGEKISNTVVLRIMAVKLEYSITNNIGVEVTQGEMALINTTQLAIQTNAVRQVVDIRYDVVEPPRFGELQKLHSNGEWKFTNSFSQRVLEKNRVRYLSTFKDIQSANLTDHFKCKITIAATATEELVFNIKTKWIDYLVERNEVLEIDKIRRAAIDSEHLYATAQGVALTEDEIYFKLLSSTKKGLILLNNEKLGTYSTFSQMNITNMEVEYQLIERPYENTSDSFEFQVFSKHAYSASHVFRINIRADINSIYIKNSGLSVFEGESKLITNNELFAETLSTKEIYYTVTEMPKHGKLARITLSNSTKDYDNLVSFTNQDIIEERLMYVHDDSETTHDQFRFIASTSPLAKSLVNEEEVGSKDGVFNISIQLVNDEKPVRIVDKLFHVVKNGQRLLTLDDLCYHDADSDFSDGQLVYTRRGIPIGDLVLVNDTSHKLYQFHQEDLEQKRVLFVHRGMSSGRFVLFVSDGKHYISSLLDISAQEPYLRVANNTGLLVQKGQAGTFSTANFSVITNMDIREDSEIAFKINDTPKHGALFLKDKQIDSFTQYELKNALLSYHHDDSKNLAEFFSVIVEAKGLHVEARINVKVYLESHQKPPVIRNNKILVVDEGKPVKIERSKLEVTHEANLPNEIIFTIKVAPAYGYLRSFVNTKKQFKGTEQDPLITFTQQDINTGNIQYVQVTPDQVNDSFVLEASNGVAELSGIIMSADIIPLYIPTEVSNITLKEGASKALTENIIRVTSQHFSGVHFVYYVSEGPMHGHIENSRFPGTPTTYFTRKQVEQEFIYYVHDNSETLQDYFTIIANATDLRKHSIPRTVHVQVTPVNDEPPVITANKVLRVWVSSMTEITPEDLNAEDDDTAPEQLHYLTTQPSNGHLALKSAPTKPVMNFTQAHIDQGQLLFVHSGATAGGFNFQVNDGVNFAPRQIFSVTARTLVLHMERSGPLKVFPGASSSISKEVFKAATNDNEGNSNRTIVFTIVNPPTFGKLVTVQADKSITEISSFTQKMVDEGKVAYEQNVDSVGWATLDKFTFTASSPPASLEAQTFDIDISYENAGPERNSLLLKNTGAVVIEGDKVIIDKTLLDASNLLTKQPESRRNLYDVWYQVKSLPQHGVIIVGERNLTKEKPYFSQFILNKYGITYQHDNSETMQDCFVFDAFLNLKSKPAQRPEDDREVLEETFNITVTPVNDQPPVLKTKAPSLKVVQGDTVALGPSSLNVEDLDNSPDDIQYSVISRPSNGFLSLVGSLNVSVDTFSQAQINNGEVFFVQDGSPASGAFYFSVTDGHHRPVYKLFNLEVLKIAISIVNQTDVILEQGQTSVVLNQSHLAAVTNGKNTTVQYKITALPKYGKLFLDSEEVTAFNQDDLQAHRLSYHMVNLASSYDNFEFTAFTSEANLTDQMVNITVKPLIRYSEGVKFSNEIRVKLKADFLNVSELALISGSNPLFEILSPPMYGRILKNGKGKKAEPTKTFFFSELQQEKIVIELKANLTEVQEVNDSLRFVLKAGNLQPANGEFVFSIVPHDPALITTTAVSLYTSSTASPSQTTVRSSPLLSKSPSIQPSEQITKAVPKFKGRNRWGNSNRSESYSTTMLKPTHSQEDVPMRNQPVRVESVSQSSSSSNAMLIILPLLALLLVVIVVVLVLLLRRNQQKKKKHLNSASAPKASSDSRHFQGHPERTAMVPLVTVTPLSPSNPGSPALTRLQTGNPAYGQSMTLYSFGDMDHEATKLCRTTNPTLQHSQYWV</sequence>
<accession>A0ACC5ZIJ0</accession>
<protein>
    <submittedName>
        <fullName evidence="1">Uncharacterized protein</fullName>
    </submittedName>
</protein>
<dbReference type="Proteomes" id="UP000830395">
    <property type="component" value="Chromosome 24"/>
</dbReference>
<reference evidence="1" key="1">
    <citation type="submission" date="2020-02" db="EMBL/GenBank/DDBJ databases">
        <title>Genome sequencing of the panga catfish, Pangasius djambal.</title>
        <authorList>
            <person name="Wen M."/>
            <person name="Zahm M."/>
            <person name="Roques C."/>
            <person name="Cabau C."/>
            <person name="Klopp C."/>
            <person name="Donnadieu C."/>
            <person name="Jouanno E."/>
            <person name="Avarre J.-C."/>
            <person name="Campet M."/>
            <person name="Ha T."/>
            <person name="Dugue R."/>
            <person name="Lampietro C."/>
            <person name="Louis A."/>
            <person name="Herpin A."/>
            <person name="Echchiki A."/>
            <person name="Berthelot C."/>
            <person name="Parey E."/>
            <person name="Roest-Crollius H."/>
            <person name="Braasch I."/>
            <person name="Postlethwait J.H."/>
            <person name="Bobe J."/>
            <person name="Montfort J."/>
            <person name="Bouchez O."/>
            <person name="Begum T."/>
            <person name="Schartl M."/>
            <person name="Gustiano R."/>
            <person name="Guiguen Y."/>
        </authorList>
    </citation>
    <scope>NUCLEOTIDE SEQUENCE</scope>
    <source>
        <strain evidence="1">Pdj_M5554</strain>
    </source>
</reference>
<organism evidence="1 2">
    <name type="scientific">Pangasius djambal</name>
    <dbReference type="NCBI Taxonomy" id="1691987"/>
    <lineage>
        <taxon>Eukaryota</taxon>
        <taxon>Metazoa</taxon>
        <taxon>Chordata</taxon>
        <taxon>Craniata</taxon>
        <taxon>Vertebrata</taxon>
        <taxon>Euteleostomi</taxon>
        <taxon>Actinopterygii</taxon>
        <taxon>Neopterygii</taxon>
        <taxon>Teleostei</taxon>
        <taxon>Ostariophysi</taxon>
        <taxon>Siluriformes</taxon>
        <taxon>Pangasiidae</taxon>
        <taxon>Pangasius</taxon>
    </lineage>
</organism>
<dbReference type="EMBL" id="CM040998">
    <property type="protein sequence ID" value="MCJ8746971.1"/>
    <property type="molecule type" value="Genomic_DNA"/>
</dbReference>
<gene>
    <name evidence="1" type="ORF">PDJAM_G00148060</name>
</gene>